<dbReference type="GO" id="GO:0006508">
    <property type="term" value="P:proteolysis"/>
    <property type="evidence" value="ECO:0007669"/>
    <property type="project" value="UniProtKB-KW"/>
</dbReference>
<gene>
    <name evidence="15" type="primary">RvY_06617-1</name>
    <name evidence="15" type="synonym">RvY_06617.1</name>
    <name evidence="15" type="ORF">RvY_06617</name>
</gene>
<keyword evidence="13" id="KW-1003">Cell membrane</keyword>
<evidence type="ECO:0000256" key="7">
    <source>
        <dbReference type="ARBA" id="ARBA00022729"/>
    </source>
</evidence>
<evidence type="ECO:0000256" key="1">
    <source>
        <dbReference type="ARBA" id="ARBA00001941"/>
    </source>
</evidence>
<dbReference type="GO" id="GO:0030178">
    <property type="term" value="P:negative regulation of Wnt signaling pathway"/>
    <property type="evidence" value="ECO:0007669"/>
    <property type="project" value="UniProtKB-UniRule"/>
</dbReference>
<dbReference type="AlphaFoldDB" id="A0A1D1V8S5"/>
<dbReference type="PANTHER" id="PTHR31120">
    <property type="entry name" value="METALLOPROTEASE TIKI"/>
    <property type="match status" value="1"/>
</dbReference>
<dbReference type="InterPro" id="IPR002816">
    <property type="entry name" value="TraB/PrgY/GumN_fam"/>
</dbReference>
<dbReference type="EMBL" id="BDGG01000003">
    <property type="protein sequence ID" value="GAU94918.1"/>
    <property type="molecule type" value="Genomic_DNA"/>
</dbReference>
<comment type="subcellular location">
    <subcellularLocation>
        <location evidence="13">Cell membrane</location>
        <topology evidence="13">Single-pass type I membrane protein</topology>
    </subcellularLocation>
    <subcellularLocation>
        <location evidence="2">Membrane</location>
        <topology evidence="2">Single-pass type I membrane protein</topology>
    </subcellularLocation>
</comment>
<proteinExistence type="inferred from homology"/>
<evidence type="ECO:0000256" key="14">
    <source>
        <dbReference type="SAM" id="MobiDB-lite"/>
    </source>
</evidence>
<evidence type="ECO:0000256" key="3">
    <source>
        <dbReference type="ARBA" id="ARBA00008261"/>
    </source>
</evidence>
<keyword evidence="16" id="KW-1185">Reference proteome</keyword>
<evidence type="ECO:0000256" key="8">
    <source>
        <dbReference type="ARBA" id="ARBA00022801"/>
    </source>
</evidence>
<keyword evidence="9 13" id="KW-1133">Transmembrane helix</keyword>
<dbReference type="OrthoDB" id="10040378at2759"/>
<evidence type="ECO:0000256" key="6">
    <source>
        <dbReference type="ARBA" id="ARBA00022723"/>
    </source>
</evidence>
<keyword evidence="12" id="KW-0325">Glycoprotein</keyword>
<comment type="cofactor">
    <cofactor evidence="1">
        <name>Co(2+)</name>
        <dbReference type="ChEBI" id="CHEBI:48828"/>
    </cofactor>
</comment>
<dbReference type="Proteomes" id="UP000186922">
    <property type="component" value="Unassembled WGS sequence"/>
</dbReference>
<organism evidence="15 16">
    <name type="scientific">Ramazzottius varieornatus</name>
    <name type="common">Water bear</name>
    <name type="synonym">Tardigrade</name>
    <dbReference type="NCBI Taxonomy" id="947166"/>
    <lineage>
        <taxon>Eukaryota</taxon>
        <taxon>Metazoa</taxon>
        <taxon>Ecdysozoa</taxon>
        <taxon>Tardigrada</taxon>
        <taxon>Eutardigrada</taxon>
        <taxon>Parachela</taxon>
        <taxon>Hypsibioidea</taxon>
        <taxon>Ramazzottiidae</taxon>
        <taxon>Ramazzottius</taxon>
    </lineage>
</organism>
<evidence type="ECO:0000256" key="13">
    <source>
        <dbReference type="RuleBase" id="RU369069"/>
    </source>
</evidence>
<dbReference type="Pfam" id="PF01963">
    <property type="entry name" value="TraB_PrgY_gumN"/>
    <property type="match status" value="1"/>
</dbReference>
<dbReference type="CDD" id="cd14789">
    <property type="entry name" value="Tiki"/>
    <property type="match status" value="1"/>
</dbReference>
<evidence type="ECO:0000256" key="5">
    <source>
        <dbReference type="ARBA" id="ARBA00022692"/>
    </source>
</evidence>
<keyword evidence="8 13" id="KW-0378">Hydrolase</keyword>
<reference evidence="15 16" key="1">
    <citation type="journal article" date="2016" name="Nat. Commun.">
        <title>Extremotolerant tardigrade genome and improved radiotolerance of human cultured cells by tardigrade-unique protein.</title>
        <authorList>
            <person name="Hashimoto T."/>
            <person name="Horikawa D.D."/>
            <person name="Saito Y."/>
            <person name="Kuwahara H."/>
            <person name="Kozuka-Hata H."/>
            <person name="Shin-I T."/>
            <person name="Minakuchi Y."/>
            <person name="Ohishi K."/>
            <person name="Motoyama A."/>
            <person name="Aizu T."/>
            <person name="Enomoto A."/>
            <person name="Kondo K."/>
            <person name="Tanaka S."/>
            <person name="Hara Y."/>
            <person name="Koshikawa S."/>
            <person name="Sagara H."/>
            <person name="Miura T."/>
            <person name="Yokobori S."/>
            <person name="Miyagawa K."/>
            <person name="Suzuki Y."/>
            <person name="Kubo T."/>
            <person name="Oyama M."/>
            <person name="Kohara Y."/>
            <person name="Fujiyama A."/>
            <person name="Arakawa K."/>
            <person name="Katayama T."/>
            <person name="Toyoda A."/>
            <person name="Kunieda T."/>
        </authorList>
    </citation>
    <scope>NUCLEOTIDE SEQUENCE [LARGE SCALE GENOMIC DNA]</scope>
    <source>
        <strain evidence="15 16">YOKOZUNA-1</strain>
    </source>
</reference>
<evidence type="ECO:0000256" key="12">
    <source>
        <dbReference type="ARBA" id="ARBA00023180"/>
    </source>
</evidence>
<evidence type="ECO:0000256" key="11">
    <source>
        <dbReference type="ARBA" id="ARBA00023136"/>
    </source>
</evidence>
<dbReference type="GO" id="GO:0005886">
    <property type="term" value="C:plasma membrane"/>
    <property type="evidence" value="ECO:0007669"/>
    <property type="project" value="UniProtKB-SubCell"/>
</dbReference>
<comment type="function">
    <text evidence="13">Metalloprotease that acts as a negative regulator of the Wnt signaling pathway.</text>
</comment>
<evidence type="ECO:0000313" key="16">
    <source>
        <dbReference type="Proteomes" id="UP000186922"/>
    </source>
</evidence>
<keyword evidence="10 13" id="KW-0482">Metalloprotease</keyword>
<evidence type="ECO:0000256" key="9">
    <source>
        <dbReference type="ARBA" id="ARBA00022989"/>
    </source>
</evidence>
<evidence type="ECO:0000256" key="4">
    <source>
        <dbReference type="ARBA" id="ARBA00022670"/>
    </source>
</evidence>
<dbReference type="EC" id="3.4.-.-" evidence="13"/>
<comment type="similarity">
    <text evidence="3 13">Belongs to the TIKI family.</text>
</comment>
<name>A0A1D1V8S5_RAMVA</name>
<sequence>MEYFLDGINWPNVTSRRWKVHKLIFIGIVMSFTVNFSCAFHPVCSKEGQTRNSFLWSIEKAYLSSSSNSTFPSKSSYFFGTIHVPYSKVWDFVSPATKSAFDSSDQVIFELDLSDRHTIQSLARCQLLPPTQHLSQILPAPLFTRVQAHLVYVQRMLPKWMQSKESPVAGLYSDYLFSALTSDWQRKRPVWLLLLLNSLTETEMAGRGGPVLDAFLAQEAGRRKKRTGAVESVQEQCAPLNTMNVSQVLVALEQALDHYEAVRVGNATSSSPKSPSVDELVYEYNCGDLQSVIAIRDGSNEWMSAALPAAPSFNNSVTPSIDQYFRTELIHKRNRRMAKRVVELLETFPHRTFFFAFGAGHFLGNHSIIDLMKEVGYNVTHLSANHHIKQTRIANGRRRNRQKNVMVHTHAEAHTGKLILDDELDHHRRKVGREGKTGRRQKAHDEWRLLPNLPPDYGEQDVLRAAGRRRRPSLNMTSNRNFNELWIKQQLSTTPAPRSAMEGTNSSSAKRRKPADVYPIHPSQPIVCSAATCELSNKILCFVSTLWASSIAFQKLFTAY</sequence>
<keyword evidence="7 13" id="KW-0732">Signal</keyword>
<comment type="caution">
    <text evidence="15">The sequence shown here is derived from an EMBL/GenBank/DDBJ whole genome shotgun (WGS) entry which is preliminary data.</text>
</comment>
<dbReference type="GO" id="GO:0046872">
    <property type="term" value="F:metal ion binding"/>
    <property type="evidence" value="ECO:0007669"/>
    <property type="project" value="UniProtKB-UniRule"/>
</dbReference>
<keyword evidence="6 13" id="KW-0479">Metal-binding</keyword>
<evidence type="ECO:0000313" key="15">
    <source>
        <dbReference type="EMBL" id="GAU94918.1"/>
    </source>
</evidence>
<comment type="cofactor">
    <cofactor evidence="13">
        <name>Mn(2+)</name>
        <dbReference type="ChEBI" id="CHEBI:29035"/>
    </cofactor>
    <cofactor evidence="13">
        <name>Co(2+)</name>
        <dbReference type="ChEBI" id="CHEBI:48828"/>
    </cofactor>
    <text evidence="13">Divalent metal cations. Mn(2+) or Co(2+).</text>
</comment>
<keyword evidence="13" id="KW-0879">Wnt signaling pathway</keyword>
<evidence type="ECO:0000256" key="10">
    <source>
        <dbReference type="ARBA" id="ARBA00023049"/>
    </source>
</evidence>
<accession>A0A1D1V8S5</accession>
<dbReference type="InterPro" id="IPR040230">
    <property type="entry name" value="TIKI1/2-like"/>
</dbReference>
<dbReference type="GO" id="GO:0016055">
    <property type="term" value="P:Wnt signaling pathway"/>
    <property type="evidence" value="ECO:0007669"/>
    <property type="project" value="UniProtKB-KW"/>
</dbReference>
<keyword evidence="4 13" id="KW-0645">Protease</keyword>
<dbReference type="GO" id="GO:0004222">
    <property type="term" value="F:metalloendopeptidase activity"/>
    <property type="evidence" value="ECO:0007669"/>
    <property type="project" value="UniProtKB-UniRule"/>
</dbReference>
<dbReference type="PANTHER" id="PTHR31120:SF6">
    <property type="entry name" value="METALLOPROTEASE TIKI HOMOLOG"/>
    <property type="match status" value="1"/>
</dbReference>
<feature type="transmembrane region" description="Helical" evidence="13">
    <location>
        <begin position="23"/>
        <end position="43"/>
    </location>
</feature>
<keyword evidence="5 13" id="KW-0812">Transmembrane</keyword>
<protein>
    <recommendedName>
        <fullName evidence="13">Metalloprotease TIKI homolog</fullName>
        <ecNumber evidence="13">3.4.-.-</ecNumber>
    </recommendedName>
</protein>
<feature type="compositionally biased region" description="Polar residues" evidence="14">
    <location>
        <begin position="492"/>
        <end position="508"/>
    </location>
</feature>
<evidence type="ECO:0000256" key="2">
    <source>
        <dbReference type="ARBA" id="ARBA00004479"/>
    </source>
</evidence>
<feature type="region of interest" description="Disordered" evidence="14">
    <location>
        <begin position="492"/>
        <end position="516"/>
    </location>
</feature>
<keyword evidence="11 13" id="KW-0472">Membrane</keyword>